<dbReference type="PROSITE" id="PS51892">
    <property type="entry name" value="SUBTILASE"/>
    <property type="match status" value="1"/>
</dbReference>
<evidence type="ECO:0000256" key="7">
    <source>
        <dbReference type="RuleBase" id="RU003355"/>
    </source>
</evidence>
<feature type="active site" description="Charge relay system" evidence="5 6">
    <location>
        <position position="243"/>
    </location>
</feature>
<keyword evidence="3 6" id="KW-0378">Hydrolase</keyword>
<dbReference type="SUPFAM" id="SSF52743">
    <property type="entry name" value="Subtilisin-like"/>
    <property type="match status" value="1"/>
</dbReference>
<keyword evidence="8" id="KW-0732">Signal</keyword>
<dbReference type="PATRIC" id="fig|1246995.3.peg.6989"/>
<feature type="chain" id="PRO_5004666236" evidence="8">
    <location>
        <begin position="23"/>
        <end position="1168"/>
    </location>
</feature>
<feature type="active site" description="Charge relay system" evidence="5 6">
    <location>
        <position position="418"/>
    </location>
</feature>
<dbReference type="AlphaFoldDB" id="U5WB54"/>
<proteinExistence type="inferred from homology"/>
<name>U5WB54_9ACTN</name>
<feature type="signal peptide" evidence="8">
    <location>
        <begin position="1"/>
        <end position="22"/>
    </location>
</feature>
<sequence>MLSRLLVGVLIGATAIPGPAAAAGAAPAPPPPPVPGAVRITLITGDTVELTKIDSRYAATVRPAPGRERITFHTIEADGGLRILPSDAIPLVGSGRVDAELFDVERLVAQGYGDAASPTLPLIVQGGGAALRTADAHPLTSINATAIRPAKSTLAGFWQTQSAAARTAGVTRIWLDGKVKPVLDRSTAQIGAPAAWQAGFDGRGVKVAVLDTGVDATHPDLAGKITEARNFSSSPDTVDRFGHGTHVAATVAGTGAGSDGKRKGVAYGADLLIGKVLGDDGYGYDSEIIAGMQWAVDAGAKVVNMSLGGEATDGTDPMSVAVDEISAATGALFVVAAGNEGADSTVGTPGAAPNALTVGAVDRSDQLADFSSRGPRLGDLGLKPEITAPGVEIVAARAAGTTMGNPVDELYTGASGTSMATPHIAGAAALLAQQHPDWTGPKIKEALVSTAKTTPDLSVYAQGAGRVDLTRATTQTVTGTGVADFGLHTVGETPAVATRTVTYSNASTAPVTLTLKAPAGVTTDTTTVTVPARGSATTVVSIDFGKRDPGRLSGWLTATAPGGVLVTTAIGATLDGPTHRITVKAVDRSGKPAAVPALTIHGDDSRSDVLGWFDPGGATYEVQAGTYLLDALLEDGGPLDEQANLTTIPELKVDKDITVLVDARKGTPIRIETPKPSEQQTVLSYYVHRVTGTGRSISHGVMHFSTIEQVNVVPTKKVTKGSFEFSSRWQLVAPMVQAKVPGVSGPLDINLFGTSPAYAGTKKFPLVRWGAAAVRGKAVLIPATDEDEMAQIDAAAKAGAAVALLVRPADQSAWTVYVPDAEERLPVVSLAVANDAGAQLLARAARPGATIDLTLTTSSPYLYDVLQVSKDRVPDRIVHRVTAANSMRIRSEYAHNGGLNWVREQRFGWRPWQTFAWNDTSRSVQTPSVREEWVSAGDSVWQHRVHSAYPWGGGVLRTGFTDRARSFAPGRTRETWSGPVVRPAAPAGISSTRTGDVLHLRVAEFVDSDGHYEEAGADEATATLWRDGKKLADLPDAWQDVTTTPGTAAYKLRLTTARGGDDWQFGTRTETEWTFRSGADGTLPLLHVGYDGRKTMLPHLLKLKFPAKLTSLKVDVSADDGASWKKAVTVGESALIPGGRKPVSLRVTATDRAGNTVTQTVIRAYGRG</sequence>
<dbReference type="GO" id="GO:0004252">
    <property type="term" value="F:serine-type endopeptidase activity"/>
    <property type="evidence" value="ECO:0007669"/>
    <property type="project" value="UniProtKB-UniRule"/>
</dbReference>
<dbReference type="InterPro" id="IPR023828">
    <property type="entry name" value="Peptidase_S8_Ser-AS"/>
</dbReference>
<evidence type="ECO:0000259" key="9">
    <source>
        <dbReference type="Pfam" id="PF00082"/>
    </source>
</evidence>
<dbReference type="PROSITE" id="PS00136">
    <property type="entry name" value="SUBTILASE_ASP"/>
    <property type="match status" value="1"/>
</dbReference>
<dbReference type="Pfam" id="PF00082">
    <property type="entry name" value="Peptidase_S8"/>
    <property type="match status" value="1"/>
</dbReference>
<dbReference type="InterPro" id="IPR036852">
    <property type="entry name" value="Peptidase_S8/S53_dom_sf"/>
</dbReference>
<dbReference type="eggNOG" id="COG1404">
    <property type="taxonomic scope" value="Bacteria"/>
</dbReference>
<evidence type="ECO:0000256" key="3">
    <source>
        <dbReference type="ARBA" id="ARBA00022801"/>
    </source>
</evidence>
<dbReference type="PRINTS" id="PR00723">
    <property type="entry name" value="SUBTILISIN"/>
</dbReference>
<feature type="domain" description="Peptidase S8/S53" evidence="9">
    <location>
        <begin position="202"/>
        <end position="465"/>
    </location>
</feature>
<feature type="active site" description="Charge relay system" evidence="5 6">
    <location>
        <position position="211"/>
    </location>
</feature>
<dbReference type="Proteomes" id="UP000017746">
    <property type="component" value="Chromosome"/>
</dbReference>
<dbReference type="GO" id="GO:0006508">
    <property type="term" value="P:proteolysis"/>
    <property type="evidence" value="ECO:0007669"/>
    <property type="project" value="UniProtKB-KW"/>
</dbReference>
<evidence type="ECO:0000313" key="10">
    <source>
        <dbReference type="EMBL" id="AGZ45166.1"/>
    </source>
</evidence>
<evidence type="ECO:0000256" key="6">
    <source>
        <dbReference type="PROSITE-ProRule" id="PRU01240"/>
    </source>
</evidence>
<dbReference type="STRING" id="1246995.AFR_34550"/>
<dbReference type="KEGG" id="afs:AFR_34550"/>
<dbReference type="PANTHER" id="PTHR43806:SF65">
    <property type="entry name" value="SERINE PROTEASE APRX"/>
    <property type="match status" value="1"/>
</dbReference>
<dbReference type="InterPro" id="IPR000209">
    <property type="entry name" value="Peptidase_S8/S53_dom"/>
</dbReference>
<evidence type="ECO:0000313" key="11">
    <source>
        <dbReference type="Proteomes" id="UP000017746"/>
    </source>
</evidence>
<dbReference type="Gene3D" id="2.60.40.10">
    <property type="entry name" value="Immunoglobulins"/>
    <property type="match status" value="1"/>
</dbReference>
<comment type="similarity">
    <text evidence="1 6 7">Belongs to the peptidase S8 family.</text>
</comment>
<dbReference type="EMBL" id="CP006272">
    <property type="protein sequence ID" value="AGZ45166.1"/>
    <property type="molecule type" value="Genomic_DNA"/>
</dbReference>
<dbReference type="GO" id="GO:0005975">
    <property type="term" value="P:carbohydrate metabolic process"/>
    <property type="evidence" value="ECO:0007669"/>
    <property type="project" value="UniProtKB-ARBA"/>
</dbReference>
<keyword evidence="2 6" id="KW-0645">Protease</keyword>
<organism evidence="10 11">
    <name type="scientific">Actinoplanes friuliensis DSM 7358</name>
    <dbReference type="NCBI Taxonomy" id="1246995"/>
    <lineage>
        <taxon>Bacteria</taxon>
        <taxon>Bacillati</taxon>
        <taxon>Actinomycetota</taxon>
        <taxon>Actinomycetes</taxon>
        <taxon>Micromonosporales</taxon>
        <taxon>Micromonosporaceae</taxon>
        <taxon>Actinoplanes</taxon>
    </lineage>
</organism>
<evidence type="ECO:0000256" key="5">
    <source>
        <dbReference type="PIRSR" id="PIRSR615500-1"/>
    </source>
</evidence>
<reference evidence="10 11" key="1">
    <citation type="journal article" date="2014" name="J. Biotechnol.">
        <title>Complete genome sequence of the actinobacterium Actinoplanes friuliensis HAG 010964, producer of the lipopeptide antibiotic friulimycin.</title>
        <authorList>
            <person name="Ruckert C."/>
            <person name="Szczepanowski R."/>
            <person name="Albersmeier A."/>
            <person name="Goesmann A."/>
            <person name="Fischer N."/>
            <person name="Steinkamper A."/>
            <person name="Puhler A."/>
            <person name="Biener R."/>
            <person name="Schwartz D."/>
            <person name="Kalinowski J."/>
        </authorList>
    </citation>
    <scope>NUCLEOTIDE SEQUENCE [LARGE SCALE GENOMIC DNA]</scope>
    <source>
        <strain evidence="10 11">DSM 7358</strain>
    </source>
</reference>
<dbReference type="OrthoDB" id="5167143at2"/>
<keyword evidence="11" id="KW-1185">Reference proteome</keyword>
<dbReference type="InterPro" id="IPR023827">
    <property type="entry name" value="Peptidase_S8_Asp-AS"/>
</dbReference>
<dbReference type="PANTHER" id="PTHR43806">
    <property type="entry name" value="PEPTIDASE S8"/>
    <property type="match status" value="1"/>
</dbReference>
<evidence type="ECO:0000256" key="1">
    <source>
        <dbReference type="ARBA" id="ARBA00011073"/>
    </source>
</evidence>
<dbReference type="InterPro" id="IPR013783">
    <property type="entry name" value="Ig-like_fold"/>
</dbReference>
<accession>U5WB54</accession>
<dbReference type="MEROPS" id="S08.069"/>
<dbReference type="RefSeq" id="WP_023561503.1">
    <property type="nucleotide sequence ID" value="NC_022657.1"/>
</dbReference>
<gene>
    <name evidence="10" type="ORF">AFR_34550</name>
</gene>
<keyword evidence="4 6" id="KW-0720">Serine protease</keyword>
<dbReference type="PROSITE" id="PS00138">
    <property type="entry name" value="SUBTILASE_SER"/>
    <property type="match status" value="1"/>
</dbReference>
<evidence type="ECO:0000256" key="8">
    <source>
        <dbReference type="SAM" id="SignalP"/>
    </source>
</evidence>
<dbReference type="Gene3D" id="3.40.50.200">
    <property type="entry name" value="Peptidase S8/S53 domain"/>
    <property type="match status" value="1"/>
</dbReference>
<protein>
    <submittedName>
        <fullName evidence="10">Peptidase S8/S53 subtilisin kexin sedolisin</fullName>
    </submittedName>
</protein>
<dbReference type="InterPro" id="IPR015500">
    <property type="entry name" value="Peptidase_S8_subtilisin-rel"/>
</dbReference>
<dbReference type="HOGENOM" id="CLU_007528_0_0_11"/>
<dbReference type="InterPro" id="IPR050131">
    <property type="entry name" value="Peptidase_S8_subtilisin-like"/>
</dbReference>
<evidence type="ECO:0000256" key="2">
    <source>
        <dbReference type="ARBA" id="ARBA00022670"/>
    </source>
</evidence>
<evidence type="ECO:0000256" key="4">
    <source>
        <dbReference type="ARBA" id="ARBA00022825"/>
    </source>
</evidence>